<dbReference type="HOGENOM" id="CLU_1575950_0_0_9"/>
<feature type="transmembrane region" description="Helical" evidence="1">
    <location>
        <begin position="15"/>
        <end position="37"/>
    </location>
</feature>
<proteinExistence type="predicted"/>
<organism evidence="2 3">
    <name type="scientific">Desulfitobacterium hafniense (strain Y51)</name>
    <dbReference type="NCBI Taxonomy" id="138119"/>
    <lineage>
        <taxon>Bacteria</taxon>
        <taxon>Bacillati</taxon>
        <taxon>Bacillota</taxon>
        <taxon>Clostridia</taxon>
        <taxon>Eubacteriales</taxon>
        <taxon>Desulfitobacteriaceae</taxon>
        <taxon>Desulfitobacterium</taxon>
    </lineage>
</organism>
<protein>
    <submittedName>
        <fullName evidence="2">Uncharacterized protein</fullName>
    </submittedName>
</protein>
<keyword evidence="1" id="KW-1133">Transmembrane helix</keyword>
<sequence length="196" mass="22330">MGELLMHLQAGVKGLIYLAIVSVMLGGLLALTTCFVLDDPPIRGSQPFIIETGIDEQGPVLRLLTLNGEKKFELFNGEFADGTKILESSVYRWKSDKWTFAHMGQQPYKPDDPVRMSSLDCFGILEVIDPEIITVEYETDTEKKLLSIAEVNSRRFVAFQTEPGNKDYYQIRGKSKDGEVLWQLFHDNYWERESSD</sequence>
<accession>Q24PB1</accession>
<dbReference type="AlphaFoldDB" id="Q24PB1"/>
<gene>
    <name evidence="2" type="ordered locus">DSY4342</name>
</gene>
<name>Q24PB1_DESHY</name>
<keyword evidence="1" id="KW-0812">Transmembrane</keyword>
<evidence type="ECO:0000313" key="3">
    <source>
        <dbReference type="Proteomes" id="UP000001946"/>
    </source>
</evidence>
<evidence type="ECO:0000313" key="2">
    <source>
        <dbReference type="EMBL" id="BAE86131.1"/>
    </source>
</evidence>
<evidence type="ECO:0000256" key="1">
    <source>
        <dbReference type="SAM" id="Phobius"/>
    </source>
</evidence>
<dbReference type="EMBL" id="AP008230">
    <property type="protein sequence ID" value="BAE86131.1"/>
    <property type="molecule type" value="Genomic_DNA"/>
</dbReference>
<dbReference type="KEGG" id="dsy:DSY4342"/>
<keyword evidence="1" id="KW-0472">Membrane</keyword>
<reference evidence="2 3" key="1">
    <citation type="journal article" date="2006" name="J. Bacteriol.">
        <title>Complete genome sequence of the dehalorespiring bacterium Desulfitobacterium hafniense Y51 and comparison with Dehalococcoides ethenogenes 195.</title>
        <authorList>
            <person name="Nonaka H."/>
            <person name="Keresztes G."/>
            <person name="Shinoda Y."/>
            <person name="Ikenaga Y."/>
            <person name="Abe M."/>
            <person name="Naito K."/>
            <person name="Inatomi K."/>
            <person name="Furukawa K."/>
            <person name="Inui M."/>
            <person name="Yukawa H."/>
        </authorList>
    </citation>
    <scope>NUCLEOTIDE SEQUENCE [LARGE SCALE GENOMIC DNA]</scope>
    <source>
        <strain evidence="2 3">Y51</strain>
    </source>
</reference>
<dbReference type="Proteomes" id="UP000001946">
    <property type="component" value="Chromosome"/>
</dbReference>
<keyword evidence="3" id="KW-1185">Reference proteome</keyword>